<evidence type="ECO:0000313" key="2">
    <source>
        <dbReference type="EMBL" id="KAJ7756799.1"/>
    </source>
</evidence>
<feature type="compositionally biased region" description="Basic and acidic residues" evidence="1">
    <location>
        <begin position="310"/>
        <end position="323"/>
    </location>
</feature>
<dbReference type="AlphaFoldDB" id="A0AAD7J7K2"/>
<protein>
    <submittedName>
        <fullName evidence="2">Uncharacterized protein</fullName>
    </submittedName>
</protein>
<feature type="region of interest" description="Disordered" evidence="1">
    <location>
        <begin position="295"/>
        <end position="323"/>
    </location>
</feature>
<organism evidence="2 3">
    <name type="scientific">Mycena maculata</name>
    <dbReference type="NCBI Taxonomy" id="230809"/>
    <lineage>
        <taxon>Eukaryota</taxon>
        <taxon>Fungi</taxon>
        <taxon>Dikarya</taxon>
        <taxon>Basidiomycota</taxon>
        <taxon>Agaricomycotina</taxon>
        <taxon>Agaricomycetes</taxon>
        <taxon>Agaricomycetidae</taxon>
        <taxon>Agaricales</taxon>
        <taxon>Marasmiineae</taxon>
        <taxon>Mycenaceae</taxon>
        <taxon>Mycena</taxon>
    </lineage>
</organism>
<reference evidence="2" key="1">
    <citation type="submission" date="2023-03" db="EMBL/GenBank/DDBJ databases">
        <title>Massive genome expansion in bonnet fungi (Mycena s.s.) driven by repeated elements and novel gene families across ecological guilds.</title>
        <authorList>
            <consortium name="Lawrence Berkeley National Laboratory"/>
            <person name="Harder C.B."/>
            <person name="Miyauchi S."/>
            <person name="Viragh M."/>
            <person name="Kuo A."/>
            <person name="Thoen E."/>
            <person name="Andreopoulos B."/>
            <person name="Lu D."/>
            <person name="Skrede I."/>
            <person name="Drula E."/>
            <person name="Henrissat B."/>
            <person name="Morin E."/>
            <person name="Kohler A."/>
            <person name="Barry K."/>
            <person name="LaButti K."/>
            <person name="Morin E."/>
            <person name="Salamov A."/>
            <person name="Lipzen A."/>
            <person name="Mereny Z."/>
            <person name="Hegedus B."/>
            <person name="Baldrian P."/>
            <person name="Stursova M."/>
            <person name="Weitz H."/>
            <person name="Taylor A."/>
            <person name="Grigoriev I.V."/>
            <person name="Nagy L.G."/>
            <person name="Martin F."/>
            <person name="Kauserud H."/>
        </authorList>
    </citation>
    <scope>NUCLEOTIDE SEQUENCE</scope>
    <source>
        <strain evidence="2">CBHHK188m</strain>
    </source>
</reference>
<keyword evidence="3" id="KW-1185">Reference proteome</keyword>
<evidence type="ECO:0000313" key="3">
    <source>
        <dbReference type="Proteomes" id="UP001215280"/>
    </source>
</evidence>
<dbReference type="Proteomes" id="UP001215280">
    <property type="component" value="Unassembled WGS sequence"/>
</dbReference>
<proteinExistence type="predicted"/>
<evidence type="ECO:0000256" key="1">
    <source>
        <dbReference type="SAM" id="MobiDB-lite"/>
    </source>
</evidence>
<comment type="caution">
    <text evidence="2">The sequence shown here is derived from an EMBL/GenBank/DDBJ whole genome shotgun (WGS) entry which is preliminary data.</text>
</comment>
<feature type="region of interest" description="Disordered" evidence="1">
    <location>
        <begin position="27"/>
        <end position="61"/>
    </location>
</feature>
<sequence length="323" mass="36659">MAETFTPENIDPALCSSNPANDLLERIRNRTTQPSTPALPGDEEMEDSPLETPLNPSNTMDTARSLVNYSRLVKRKMDLSDAASVTFDQFCQTRSSEERQALFFAHILQLLELAKKSDKADLWKNVSSWVKAFVFGPSTISYCGLNKAMRERHVADLPEEDDIVAVNLLLASIWSKGTSQRNIYKTNVKKSMESRSTFRNVAVLSHRLIKGYQAYGSALPCWCLKQYPELNDEDFWPKVDETIAMFRKDQTQEQIDICFNTIYEDDKAAYGDPATADHKTVDDAIPDWQKTLRKHANKVQTTPAQKKHRIGEVDTSTKGEQEQ</sequence>
<dbReference type="EMBL" id="JARJLG010000060">
    <property type="protein sequence ID" value="KAJ7756799.1"/>
    <property type="molecule type" value="Genomic_DNA"/>
</dbReference>
<accession>A0AAD7J7K2</accession>
<gene>
    <name evidence="2" type="ORF">DFH07DRAFT_773025</name>
</gene>
<name>A0AAD7J7K2_9AGAR</name>